<dbReference type="RefSeq" id="WP_142026703.1">
    <property type="nucleotide sequence ID" value="NZ_VFQE01000001.1"/>
</dbReference>
<dbReference type="PANTHER" id="PTHR12697">
    <property type="entry name" value="PBS LYASE HEAT-LIKE PROTEIN"/>
    <property type="match status" value="1"/>
</dbReference>
<evidence type="ECO:0000313" key="3">
    <source>
        <dbReference type="EMBL" id="TQN44272.1"/>
    </source>
</evidence>
<dbReference type="OrthoDB" id="9134742at2"/>
<dbReference type="SMART" id="SM00567">
    <property type="entry name" value="EZ_HEAT"/>
    <property type="match status" value="5"/>
</dbReference>
<accession>A0A543PJL8</accession>
<evidence type="ECO:0000256" key="1">
    <source>
        <dbReference type="SAM" id="MobiDB-lite"/>
    </source>
</evidence>
<evidence type="ECO:0000256" key="2">
    <source>
        <dbReference type="SAM" id="Phobius"/>
    </source>
</evidence>
<dbReference type="InterPro" id="IPR016024">
    <property type="entry name" value="ARM-type_fold"/>
</dbReference>
<keyword evidence="4" id="KW-1185">Reference proteome</keyword>
<feature type="transmembrane region" description="Helical" evidence="2">
    <location>
        <begin position="6"/>
        <end position="26"/>
    </location>
</feature>
<keyword evidence="2" id="KW-0812">Transmembrane</keyword>
<name>A0A543PJL8_9ACTN</name>
<feature type="region of interest" description="Disordered" evidence="1">
    <location>
        <begin position="406"/>
        <end position="426"/>
    </location>
</feature>
<comment type="caution">
    <text evidence="3">The sequence shown here is derived from an EMBL/GenBank/DDBJ whole genome shotgun (WGS) entry which is preliminary data.</text>
</comment>
<dbReference type="PANTHER" id="PTHR12697:SF5">
    <property type="entry name" value="DEOXYHYPUSINE HYDROXYLASE"/>
    <property type="match status" value="1"/>
</dbReference>
<dbReference type="Gene3D" id="1.25.10.10">
    <property type="entry name" value="Leucine-rich Repeat Variant"/>
    <property type="match status" value="2"/>
</dbReference>
<keyword evidence="2" id="KW-1133">Transmembrane helix</keyword>
<dbReference type="SUPFAM" id="SSF48371">
    <property type="entry name" value="ARM repeat"/>
    <property type="match status" value="1"/>
</dbReference>
<organism evidence="3 4">
    <name type="scientific">Blastococcus colisei</name>
    <dbReference type="NCBI Taxonomy" id="1564162"/>
    <lineage>
        <taxon>Bacteria</taxon>
        <taxon>Bacillati</taxon>
        <taxon>Actinomycetota</taxon>
        <taxon>Actinomycetes</taxon>
        <taxon>Geodermatophilales</taxon>
        <taxon>Geodermatophilaceae</taxon>
        <taxon>Blastococcus</taxon>
    </lineage>
</organism>
<sequence length="426" mass="44848">MRTTFLAALPLLSAAVVAVVVAVAVLRGGRRRRIRRVTAIRADVRRDLLAVVLGREDDSEARRRLQDVARRKSGRHLLRDLATSVAGTVRGEADGRLSELAAAVGIEAELLEQLRDPDQNRRAAAAETIGALRLPMAVEALHIAMRDDAADVRVAAATAYIRLDAHRAAPALLRMLGTEEERAAERLADLVSLLGPAAAPAVLEQIGAGERTPRMLRVLVACGDPMIAQPVMVEALAAPDSRVRVEAARGLTRGATTLAVPGLLAALGDPDEEVRAHAATALGQIGVPQVVPALVGLLDDPQWSVRQRAAAAVAAVPGGVTVLTDLIGRSPQFVTTAAATGLQQAFVGTGLLTDLIADDPARRGVAEAAVAALVQRGQMTALLTEAAARYPHPGVRERLGALLAVPVPQQRDHRQPAVTRDRADAR</sequence>
<dbReference type="GO" id="GO:0016491">
    <property type="term" value="F:oxidoreductase activity"/>
    <property type="evidence" value="ECO:0007669"/>
    <property type="project" value="TreeGrafter"/>
</dbReference>
<dbReference type="Pfam" id="PF13646">
    <property type="entry name" value="HEAT_2"/>
    <property type="match status" value="2"/>
</dbReference>
<dbReference type="InterPro" id="IPR004155">
    <property type="entry name" value="PBS_lyase_HEAT"/>
</dbReference>
<evidence type="ECO:0000313" key="4">
    <source>
        <dbReference type="Proteomes" id="UP000319865"/>
    </source>
</evidence>
<dbReference type="Proteomes" id="UP000319865">
    <property type="component" value="Unassembled WGS sequence"/>
</dbReference>
<gene>
    <name evidence="3" type="ORF">FHU33_3768</name>
</gene>
<dbReference type="AlphaFoldDB" id="A0A543PJL8"/>
<protein>
    <submittedName>
        <fullName evidence="3">HEAT repeat protein</fullName>
    </submittedName>
</protein>
<reference evidence="3 4" key="1">
    <citation type="submission" date="2019-06" db="EMBL/GenBank/DDBJ databases">
        <title>Sequencing the genomes of 1000 actinobacteria strains.</title>
        <authorList>
            <person name="Klenk H.-P."/>
        </authorList>
    </citation>
    <scope>NUCLEOTIDE SEQUENCE [LARGE SCALE GENOMIC DNA]</scope>
    <source>
        <strain evidence="3 4">DSM 46837</strain>
    </source>
</reference>
<dbReference type="EMBL" id="VFQE01000001">
    <property type="protein sequence ID" value="TQN44272.1"/>
    <property type="molecule type" value="Genomic_DNA"/>
</dbReference>
<keyword evidence="2" id="KW-0472">Membrane</keyword>
<dbReference type="InterPro" id="IPR011989">
    <property type="entry name" value="ARM-like"/>
</dbReference>
<proteinExistence type="predicted"/>
<feature type="compositionally biased region" description="Basic and acidic residues" evidence="1">
    <location>
        <begin position="410"/>
        <end position="426"/>
    </location>
</feature>